<feature type="signal peptide" evidence="7">
    <location>
        <begin position="1"/>
        <end position="17"/>
    </location>
</feature>
<keyword evidence="6 7" id="KW-1015">Disulfide bond</keyword>
<dbReference type="GO" id="GO:0005199">
    <property type="term" value="F:structural constituent of cell wall"/>
    <property type="evidence" value="ECO:0007669"/>
    <property type="project" value="InterPro"/>
</dbReference>
<dbReference type="GO" id="GO:0009277">
    <property type="term" value="C:fungal-type cell wall"/>
    <property type="evidence" value="ECO:0007669"/>
    <property type="project" value="InterPro"/>
</dbReference>
<keyword evidence="9" id="KW-1185">Reference proteome</keyword>
<protein>
    <recommendedName>
        <fullName evidence="7">Hydrophobin</fullName>
    </recommendedName>
</protein>
<evidence type="ECO:0000256" key="7">
    <source>
        <dbReference type="RuleBase" id="RU365009"/>
    </source>
</evidence>
<gene>
    <name evidence="8" type="ORF">D9756_006097</name>
</gene>
<accession>A0A8H5D3Q4</accession>
<dbReference type="AlphaFoldDB" id="A0A8H5D3Q4"/>
<name>A0A8H5D3Q4_9AGAR</name>
<evidence type="ECO:0000256" key="1">
    <source>
        <dbReference type="ARBA" id="ARBA00004191"/>
    </source>
</evidence>
<dbReference type="EMBL" id="JAACJO010000011">
    <property type="protein sequence ID" value="KAF5352554.1"/>
    <property type="molecule type" value="Genomic_DNA"/>
</dbReference>
<dbReference type="OrthoDB" id="4225815at2759"/>
<evidence type="ECO:0000256" key="6">
    <source>
        <dbReference type="ARBA" id="ARBA00023157"/>
    </source>
</evidence>
<comment type="subcellular location">
    <subcellularLocation>
        <location evidence="1 7">Secreted</location>
        <location evidence="1 7">Cell wall</location>
    </subcellularLocation>
</comment>
<dbReference type="InterPro" id="IPR019778">
    <property type="entry name" value="Class_I_Hydrophobin_CS"/>
</dbReference>
<evidence type="ECO:0000256" key="5">
    <source>
        <dbReference type="ARBA" id="ARBA00022729"/>
    </source>
</evidence>
<organism evidence="8 9">
    <name type="scientific">Leucocoprinus leucothites</name>
    <dbReference type="NCBI Taxonomy" id="201217"/>
    <lineage>
        <taxon>Eukaryota</taxon>
        <taxon>Fungi</taxon>
        <taxon>Dikarya</taxon>
        <taxon>Basidiomycota</taxon>
        <taxon>Agaricomycotina</taxon>
        <taxon>Agaricomycetes</taxon>
        <taxon>Agaricomycetidae</taxon>
        <taxon>Agaricales</taxon>
        <taxon>Agaricineae</taxon>
        <taxon>Agaricaceae</taxon>
        <taxon>Leucocoprinus</taxon>
    </lineage>
</organism>
<dbReference type="Proteomes" id="UP000559027">
    <property type="component" value="Unassembled WGS sequence"/>
</dbReference>
<dbReference type="PROSITE" id="PS00956">
    <property type="entry name" value="HYDROPHOBIN"/>
    <property type="match status" value="1"/>
</dbReference>
<evidence type="ECO:0000313" key="8">
    <source>
        <dbReference type="EMBL" id="KAF5352554.1"/>
    </source>
</evidence>
<evidence type="ECO:0000256" key="2">
    <source>
        <dbReference type="ARBA" id="ARBA00010446"/>
    </source>
</evidence>
<feature type="chain" id="PRO_5034645490" description="Hydrophobin" evidence="7">
    <location>
        <begin position="18"/>
        <end position="121"/>
    </location>
</feature>
<reference evidence="8 9" key="1">
    <citation type="journal article" date="2020" name="ISME J.">
        <title>Uncovering the hidden diversity of litter-decomposition mechanisms in mushroom-forming fungi.</title>
        <authorList>
            <person name="Floudas D."/>
            <person name="Bentzer J."/>
            <person name="Ahren D."/>
            <person name="Johansson T."/>
            <person name="Persson P."/>
            <person name="Tunlid A."/>
        </authorList>
    </citation>
    <scope>NUCLEOTIDE SEQUENCE [LARGE SCALE GENOMIC DNA]</scope>
    <source>
        <strain evidence="8 9">CBS 146.42</strain>
    </source>
</reference>
<comment type="similarity">
    <text evidence="2 7">Belongs to the fungal hydrophobin family.</text>
</comment>
<proteinExistence type="inferred from homology"/>
<dbReference type="CDD" id="cd23507">
    <property type="entry name" value="hydrophobin_I"/>
    <property type="match status" value="1"/>
</dbReference>
<keyword evidence="3 7" id="KW-0134">Cell wall</keyword>
<dbReference type="Pfam" id="PF01185">
    <property type="entry name" value="Hydrophobin"/>
    <property type="match status" value="1"/>
</dbReference>
<comment type="caution">
    <text evidence="8">The sequence shown here is derived from an EMBL/GenBank/DDBJ whole genome shotgun (WGS) entry which is preliminary data.</text>
</comment>
<keyword evidence="5 7" id="KW-0732">Signal</keyword>
<evidence type="ECO:0000256" key="4">
    <source>
        <dbReference type="ARBA" id="ARBA00022525"/>
    </source>
</evidence>
<evidence type="ECO:0000313" key="9">
    <source>
        <dbReference type="Proteomes" id="UP000559027"/>
    </source>
</evidence>
<keyword evidence="4 7" id="KW-0964">Secreted</keyword>
<dbReference type="SMART" id="SM00075">
    <property type="entry name" value="HYDRO"/>
    <property type="match status" value="1"/>
</dbReference>
<dbReference type="InterPro" id="IPR001338">
    <property type="entry name" value="Class_I_Hydrophobin"/>
</dbReference>
<sequence>MYAKFLAVAALASYAVALPTNAGGPTVNQCNVQNQQCCNSVQSADHADATSTINRGINGGLLSGVTAGGILNGVSVPVGLDCTPISVLALAGNKCTAQPVCCSNNTFNGVVAIGCSPLSLL</sequence>
<evidence type="ECO:0000256" key="3">
    <source>
        <dbReference type="ARBA" id="ARBA00022512"/>
    </source>
</evidence>